<dbReference type="FunFam" id="1.20.960.10:FF:000002">
    <property type="entry name" value="Mitochondrial import receptor subunit TOM20"/>
    <property type="match status" value="1"/>
</dbReference>
<comment type="caution">
    <text evidence="17">The sequence shown here is derived from an EMBL/GenBank/DDBJ whole genome shotgun (WGS) entry which is preliminary data.</text>
</comment>
<dbReference type="PANTHER" id="PTHR12430:SF0">
    <property type="entry name" value="TRANSLOCASE OF OUTER MITOCHONDRIAL MEMBRANE 20"/>
    <property type="match status" value="1"/>
</dbReference>
<comment type="subcellular location">
    <subcellularLocation>
        <location evidence="1">Mitochondrion outer membrane</location>
        <topology evidence="1">Single-pass membrane protein</topology>
    </subcellularLocation>
</comment>
<dbReference type="GO" id="GO:0030150">
    <property type="term" value="P:protein import into mitochondrial matrix"/>
    <property type="evidence" value="ECO:0007669"/>
    <property type="project" value="TreeGrafter"/>
</dbReference>
<keyword evidence="18" id="KW-1185">Reference proteome</keyword>
<dbReference type="GO" id="GO:0005742">
    <property type="term" value="C:mitochondrial outer membrane translocase complex"/>
    <property type="evidence" value="ECO:0007669"/>
    <property type="project" value="UniProtKB-UniRule"/>
</dbReference>
<evidence type="ECO:0000256" key="11">
    <source>
        <dbReference type="ARBA" id="ARBA00068548"/>
    </source>
</evidence>
<dbReference type="PANTHER" id="PTHR12430">
    <property type="entry name" value="MITOCHONDRIAL IMPORT RECEPTOR SUBUNIT TOM20"/>
    <property type="match status" value="1"/>
</dbReference>
<dbReference type="InterPro" id="IPR023392">
    <property type="entry name" value="Tom20_dom_sf"/>
</dbReference>
<keyword evidence="4 16" id="KW-0812">Transmembrane</keyword>
<evidence type="ECO:0000256" key="13">
    <source>
        <dbReference type="ARBA" id="ARBA00080405"/>
    </source>
</evidence>
<keyword evidence="8 14" id="KW-0496">Mitochondrion</keyword>
<keyword evidence="6" id="KW-0653">Protein transport</keyword>
<evidence type="ECO:0000256" key="14">
    <source>
        <dbReference type="PIRNR" id="PIRNR037707"/>
    </source>
</evidence>
<evidence type="ECO:0000256" key="2">
    <source>
        <dbReference type="ARBA" id="ARBA00005792"/>
    </source>
</evidence>
<dbReference type="STRING" id="13706.A0A1X2HEC6"/>
<reference evidence="17 18" key="1">
    <citation type="submission" date="2016-07" db="EMBL/GenBank/DDBJ databases">
        <title>Pervasive Adenine N6-methylation of Active Genes in Fungi.</title>
        <authorList>
            <consortium name="DOE Joint Genome Institute"/>
            <person name="Mondo S.J."/>
            <person name="Dannebaum R.O."/>
            <person name="Kuo R.C."/>
            <person name="Labutti K."/>
            <person name="Haridas S."/>
            <person name="Kuo A."/>
            <person name="Salamov A."/>
            <person name="Ahrendt S.R."/>
            <person name="Lipzen A."/>
            <person name="Sullivan W."/>
            <person name="Andreopoulos W.B."/>
            <person name="Clum A."/>
            <person name="Lindquist E."/>
            <person name="Daum C."/>
            <person name="Ramamoorthy G.K."/>
            <person name="Gryganskyi A."/>
            <person name="Culley D."/>
            <person name="Magnuson J.K."/>
            <person name="James T.Y."/>
            <person name="O'Malley M.A."/>
            <person name="Stajich J.E."/>
            <person name="Spatafora J.W."/>
            <person name="Visel A."/>
            <person name="Grigoriev I.V."/>
        </authorList>
    </citation>
    <scope>NUCLEOTIDE SEQUENCE [LARGE SCALE GENOMIC DNA]</scope>
    <source>
        <strain evidence="17 18">NRRL 2496</strain>
    </source>
</reference>
<dbReference type="Pfam" id="PF02064">
    <property type="entry name" value="MAS20"/>
    <property type="match status" value="1"/>
</dbReference>
<evidence type="ECO:0000256" key="4">
    <source>
        <dbReference type="ARBA" id="ARBA00022692"/>
    </source>
</evidence>
<proteinExistence type="inferred from homology"/>
<dbReference type="InterPro" id="IPR002056">
    <property type="entry name" value="MAS20"/>
</dbReference>
<dbReference type="AlphaFoldDB" id="A0A1X2HEC6"/>
<dbReference type="GO" id="GO:0008320">
    <property type="term" value="F:protein transmembrane transporter activity"/>
    <property type="evidence" value="ECO:0007669"/>
    <property type="project" value="TreeGrafter"/>
</dbReference>
<evidence type="ECO:0000256" key="15">
    <source>
        <dbReference type="SAM" id="MobiDB-lite"/>
    </source>
</evidence>
<name>A0A1X2HEC6_SYNRA</name>
<feature type="compositionally biased region" description="Low complexity" evidence="15">
    <location>
        <begin position="160"/>
        <end position="177"/>
    </location>
</feature>
<dbReference type="PIRSF" id="PIRSF037707">
    <property type="entry name" value="MAS20_rcpt"/>
    <property type="match status" value="1"/>
</dbReference>
<evidence type="ECO:0000256" key="10">
    <source>
        <dbReference type="ARBA" id="ARBA00042705"/>
    </source>
</evidence>
<dbReference type="FunCoup" id="A0A1X2HEC6">
    <property type="interactions" value="201"/>
</dbReference>
<dbReference type="OrthoDB" id="2154253at2759"/>
<dbReference type="GO" id="GO:0006605">
    <property type="term" value="P:protein targeting"/>
    <property type="evidence" value="ECO:0007669"/>
    <property type="project" value="InterPro"/>
</dbReference>
<feature type="region of interest" description="Disordered" evidence="15">
    <location>
        <begin position="160"/>
        <end position="183"/>
    </location>
</feature>
<dbReference type="Gene3D" id="1.20.960.10">
    <property type="entry name" value="Mitochondrial outer membrane translocase complex, subunit Tom20 domain"/>
    <property type="match status" value="1"/>
</dbReference>
<evidence type="ECO:0000256" key="1">
    <source>
        <dbReference type="ARBA" id="ARBA00004572"/>
    </source>
</evidence>
<dbReference type="EMBL" id="MCGN01000004">
    <property type="protein sequence ID" value="ORY97252.1"/>
    <property type="molecule type" value="Genomic_DNA"/>
</dbReference>
<dbReference type="OMA" id="PPPIFQI"/>
<dbReference type="SUPFAM" id="SSF47157">
    <property type="entry name" value="Mitochondrial import receptor subunit Tom20"/>
    <property type="match status" value="1"/>
</dbReference>
<keyword evidence="3" id="KW-0813">Transport</keyword>
<dbReference type="Proteomes" id="UP000242180">
    <property type="component" value="Unassembled WGS sequence"/>
</dbReference>
<evidence type="ECO:0000256" key="7">
    <source>
        <dbReference type="ARBA" id="ARBA00022989"/>
    </source>
</evidence>
<dbReference type="GO" id="GO:0006886">
    <property type="term" value="P:intracellular protein transport"/>
    <property type="evidence" value="ECO:0007669"/>
    <property type="project" value="InterPro"/>
</dbReference>
<accession>A0A1X2HEC6</accession>
<evidence type="ECO:0000256" key="6">
    <source>
        <dbReference type="ARBA" id="ARBA00022927"/>
    </source>
</evidence>
<dbReference type="PRINTS" id="PR00351">
    <property type="entry name" value="OM20RECEPTOR"/>
</dbReference>
<feature type="transmembrane region" description="Helical" evidence="16">
    <location>
        <begin position="6"/>
        <end position="28"/>
    </location>
</feature>
<comment type="similarity">
    <text evidence="2 14">Belongs to the Tom20 family.</text>
</comment>
<dbReference type="GO" id="GO:0030943">
    <property type="term" value="F:mitochondrion targeting sequence binding"/>
    <property type="evidence" value="ECO:0007669"/>
    <property type="project" value="TreeGrafter"/>
</dbReference>
<keyword evidence="9 14" id="KW-0472">Membrane</keyword>
<organism evidence="17 18">
    <name type="scientific">Syncephalastrum racemosum</name>
    <name type="common">Filamentous fungus</name>
    <dbReference type="NCBI Taxonomy" id="13706"/>
    <lineage>
        <taxon>Eukaryota</taxon>
        <taxon>Fungi</taxon>
        <taxon>Fungi incertae sedis</taxon>
        <taxon>Mucoromycota</taxon>
        <taxon>Mucoromycotina</taxon>
        <taxon>Mucoromycetes</taxon>
        <taxon>Mucorales</taxon>
        <taxon>Syncephalastraceae</taxon>
        <taxon>Syncephalastrum</taxon>
    </lineage>
</organism>
<gene>
    <name evidence="17" type="ORF">BCR43DRAFT_504223</name>
</gene>
<dbReference type="InParanoid" id="A0A1X2HEC6"/>
<evidence type="ECO:0000256" key="8">
    <source>
        <dbReference type="ARBA" id="ARBA00023128"/>
    </source>
</evidence>
<evidence type="ECO:0000256" key="9">
    <source>
        <dbReference type="ARBA" id="ARBA00023136"/>
    </source>
</evidence>
<evidence type="ECO:0000256" key="5">
    <source>
        <dbReference type="ARBA" id="ARBA00022787"/>
    </source>
</evidence>
<keyword evidence="5 14" id="KW-1000">Mitochondrion outer membrane</keyword>
<sequence length="183" mass="20335">MKPQTTTVLTVSAAVAALGLGYLVYFDYKRRSDPHFRKNLKRERRKAVKATQAQEEEQKKNQVQLIEDVIVATAQETFPSSPEEREKYFMTQVAAGEALCGQGEAKYDEAVLPFYKALKVYPAPMELLMIYQKTIPEPVFKLVVNILQIEQEAVGQAQAQAGEGSAAAAAAEQLSQPEPEEVE</sequence>
<evidence type="ECO:0000313" key="18">
    <source>
        <dbReference type="Proteomes" id="UP000242180"/>
    </source>
</evidence>
<evidence type="ECO:0000256" key="12">
    <source>
        <dbReference type="ARBA" id="ARBA00073975"/>
    </source>
</evidence>
<dbReference type="GO" id="GO:0016031">
    <property type="term" value="P:tRNA import into mitochondrion"/>
    <property type="evidence" value="ECO:0007669"/>
    <property type="project" value="TreeGrafter"/>
</dbReference>
<evidence type="ECO:0000256" key="3">
    <source>
        <dbReference type="ARBA" id="ARBA00022448"/>
    </source>
</evidence>
<protein>
    <recommendedName>
        <fullName evidence="11">Mitochondrial import receptor subunit TOM20</fullName>
    </recommendedName>
    <alternativeName>
        <fullName evidence="10">Mitochondrial 20 kDa outer membrane protein</fullName>
    </alternativeName>
    <alternativeName>
        <fullName evidence="12">Mitochondrial import receptor subunit tom20</fullName>
    </alternativeName>
    <alternativeName>
        <fullName evidence="13">Translocase of outer membrane 20 kDa subunit</fullName>
    </alternativeName>
</protein>
<evidence type="ECO:0000313" key="17">
    <source>
        <dbReference type="EMBL" id="ORY97252.1"/>
    </source>
</evidence>
<keyword evidence="7 16" id="KW-1133">Transmembrane helix</keyword>
<evidence type="ECO:0000256" key="16">
    <source>
        <dbReference type="SAM" id="Phobius"/>
    </source>
</evidence>